<feature type="region of interest" description="Disordered" evidence="1">
    <location>
        <begin position="112"/>
        <end position="133"/>
    </location>
</feature>
<accession>A0A915AUA3</accession>
<protein>
    <submittedName>
        <fullName evidence="3">Uncharacterized protein</fullName>
    </submittedName>
</protein>
<dbReference type="WBParaSite" id="PgR015_g020_t01">
    <property type="protein sequence ID" value="PgR015_g020_t01"/>
    <property type="gene ID" value="PgR015_g020"/>
</dbReference>
<dbReference type="AlphaFoldDB" id="A0A915AUA3"/>
<evidence type="ECO:0000313" key="3">
    <source>
        <dbReference type="WBParaSite" id="PgR015_g020_t01"/>
    </source>
</evidence>
<evidence type="ECO:0000256" key="1">
    <source>
        <dbReference type="SAM" id="MobiDB-lite"/>
    </source>
</evidence>
<proteinExistence type="predicted"/>
<name>A0A915AUA3_PARUN</name>
<keyword evidence="2" id="KW-1185">Reference proteome</keyword>
<organism evidence="2 3">
    <name type="scientific">Parascaris univalens</name>
    <name type="common">Nematode worm</name>
    <dbReference type="NCBI Taxonomy" id="6257"/>
    <lineage>
        <taxon>Eukaryota</taxon>
        <taxon>Metazoa</taxon>
        <taxon>Ecdysozoa</taxon>
        <taxon>Nematoda</taxon>
        <taxon>Chromadorea</taxon>
        <taxon>Rhabditida</taxon>
        <taxon>Spirurina</taxon>
        <taxon>Ascaridomorpha</taxon>
        <taxon>Ascaridoidea</taxon>
        <taxon>Ascarididae</taxon>
        <taxon>Parascaris</taxon>
    </lineage>
</organism>
<evidence type="ECO:0000313" key="2">
    <source>
        <dbReference type="Proteomes" id="UP000887569"/>
    </source>
</evidence>
<reference evidence="3" key="1">
    <citation type="submission" date="2022-11" db="UniProtKB">
        <authorList>
            <consortium name="WormBaseParasite"/>
        </authorList>
    </citation>
    <scope>IDENTIFICATION</scope>
</reference>
<dbReference type="Proteomes" id="UP000887569">
    <property type="component" value="Unplaced"/>
</dbReference>
<sequence length="154" mass="17016">MFFDQRIRVPPIVRSASTVCVLPEMGSASGEGTLIKQRKLRWALGDARFDELRASTFHFQAVTTAKLTPNRNAPRVVNAQLASPYAGTGVGVVPRLNKADLRRATGRRMTGAWGSMRHQNSPSDIKTGDGDRHSREAEIDRIHMFVSASLENEN</sequence>